<dbReference type="EMBL" id="MK941846">
    <property type="protein sequence ID" value="QGM50124.1"/>
    <property type="molecule type" value="Genomic_DNA"/>
</dbReference>
<name>A0A649Z538_PROMI</name>
<geneLocation type="plasmid" evidence="1">
    <name>pOXA-23</name>
</geneLocation>
<accession>A0A649Z538</accession>
<reference evidence="1" key="1">
    <citation type="journal article" date="2019" name="J. Antimicrob. Chemother.">
        <title>Identification of AbaR4 Acinetobacter baumannii resistance island in clinical isolates of blaOXA-23-positive Proteus mirabilis.</title>
        <authorList>
            <person name="Octavia S."/>
            <person name="Xu W."/>
            <person name="Ng O.T."/>
            <person name="Marimuthu K."/>
            <person name="Venkatachalam I."/>
            <person name="Cheng B."/>
            <person name="Lin R.T.P."/>
            <person name="Teo J.W.P."/>
        </authorList>
    </citation>
    <scope>NUCLEOTIDE SEQUENCE</scope>
    <source>
        <strain evidence="1">PM1157</strain>
        <plasmid evidence="1">pOXA-23</plasmid>
    </source>
</reference>
<organism evidence="1">
    <name type="scientific">Proteus mirabilis</name>
    <dbReference type="NCBI Taxonomy" id="584"/>
    <lineage>
        <taxon>Bacteria</taxon>
        <taxon>Pseudomonadati</taxon>
        <taxon>Pseudomonadota</taxon>
        <taxon>Gammaproteobacteria</taxon>
        <taxon>Enterobacterales</taxon>
        <taxon>Morganellaceae</taxon>
        <taxon>Proteus</taxon>
    </lineage>
</organism>
<evidence type="ECO:0000313" key="1">
    <source>
        <dbReference type="EMBL" id="QGM50124.1"/>
    </source>
</evidence>
<proteinExistence type="predicted"/>
<keyword evidence="1" id="KW-0614">Plasmid</keyword>
<sequence length="54" mass="6411">MLFKRIRCGGAACMHCHNELNKRSALVYLFPILSVHWQDYKPDFFPACQRQQLQ</sequence>
<protein>
    <submittedName>
        <fullName evidence="1">Uncharacterized protein</fullName>
    </submittedName>
</protein>
<dbReference type="AlphaFoldDB" id="A0A649Z538"/>